<dbReference type="EMBL" id="UYYB01014602">
    <property type="protein sequence ID" value="VDM70067.1"/>
    <property type="molecule type" value="Genomic_DNA"/>
</dbReference>
<name>A0A3P7J0V7_STRVU</name>
<gene>
    <name evidence="6" type="ORF">SVUK_LOCUS5065</name>
</gene>
<keyword evidence="4" id="KW-0325">Glycoprotein</keyword>
<keyword evidence="5" id="KW-0378">Hydrolase</keyword>
<dbReference type="Pfam" id="PF01532">
    <property type="entry name" value="Glyco_hydro_47"/>
    <property type="match status" value="1"/>
</dbReference>
<dbReference type="GO" id="GO:0044322">
    <property type="term" value="C:endoplasmic reticulum quality control compartment"/>
    <property type="evidence" value="ECO:0007669"/>
    <property type="project" value="GOC"/>
</dbReference>
<dbReference type="Proteomes" id="UP000270094">
    <property type="component" value="Unassembled WGS sequence"/>
</dbReference>
<evidence type="ECO:0000256" key="4">
    <source>
        <dbReference type="ARBA" id="ARBA00023180"/>
    </source>
</evidence>
<keyword evidence="5" id="KW-0326">Glycosidase</keyword>
<dbReference type="GO" id="GO:0016020">
    <property type="term" value="C:membrane"/>
    <property type="evidence" value="ECO:0007669"/>
    <property type="project" value="InterPro"/>
</dbReference>
<dbReference type="InterPro" id="IPR036026">
    <property type="entry name" value="Seven-hairpin_glycosidases"/>
</dbReference>
<evidence type="ECO:0000313" key="6">
    <source>
        <dbReference type="EMBL" id="VDM70067.1"/>
    </source>
</evidence>
<dbReference type="Gene3D" id="1.50.10.10">
    <property type="match status" value="1"/>
</dbReference>
<dbReference type="PRINTS" id="PR00747">
    <property type="entry name" value="GLYHDRLASE47"/>
</dbReference>
<dbReference type="EC" id="3.2.1.-" evidence="5"/>
<reference evidence="6 7" key="1">
    <citation type="submission" date="2018-11" db="EMBL/GenBank/DDBJ databases">
        <authorList>
            <consortium name="Pathogen Informatics"/>
        </authorList>
    </citation>
    <scope>NUCLEOTIDE SEQUENCE [LARGE SCALE GENOMIC DNA]</scope>
</reference>
<evidence type="ECO:0000313" key="7">
    <source>
        <dbReference type="Proteomes" id="UP000270094"/>
    </source>
</evidence>
<organism evidence="6 7">
    <name type="scientific">Strongylus vulgaris</name>
    <name type="common">Blood worm</name>
    <dbReference type="NCBI Taxonomy" id="40348"/>
    <lineage>
        <taxon>Eukaryota</taxon>
        <taxon>Metazoa</taxon>
        <taxon>Ecdysozoa</taxon>
        <taxon>Nematoda</taxon>
        <taxon>Chromadorea</taxon>
        <taxon>Rhabditida</taxon>
        <taxon>Rhabditina</taxon>
        <taxon>Rhabditomorpha</taxon>
        <taxon>Strongyloidea</taxon>
        <taxon>Strongylidae</taxon>
        <taxon>Strongylus</taxon>
    </lineage>
</organism>
<accession>A0A3P7J0V7</accession>
<proteinExistence type="inferred from homology"/>
<evidence type="ECO:0000256" key="1">
    <source>
        <dbReference type="ARBA" id="ARBA00004240"/>
    </source>
</evidence>
<dbReference type="AlphaFoldDB" id="A0A3P7J0V7"/>
<dbReference type="InterPro" id="IPR044674">
    <property type="entry name" value="EDEM1/2/3"/>
</dbReference>
<evidence type="ECO:0000256" key="2">
    <source>
        <dbReference type="ARBA" id="ARBA00007658"/>
    </source>
</evidence>
<dbReference type="InterPro" id="IPR001382">
    <property type="entry name" value="Glyco_hydro_47"/>
</dbReference>
<dbReference type="SUPFAM" id="SSF48225">
    <property type="entry name" value="Seven-hairpin glycosidases"/>
    <property type="match status" value="1"/>
</dbReference>
<protein>
    <recommendedName>
        <fullName evidence="5">alpha-1,2-Mannosidase</fullName>
        <ecNumber evidence="5">3.2.1.-</ecNumber>
    </recommendedName>
</protein>
<comment type="subcellular location">
    <subcellularLocation>
        <location evidence="1">Endoplasmic reticulum</location>
    </subcellularLocation>
</comment>
<dbReference type="GO" id="GO:0005509">
    <property type="term" value="F:calcium ion binding"/>
    <property type="evidence" value="ECO:0007669"/>
    <property type="project" value="InterPro"/>
</dbReference>
<dbReference type="OrthoDB" id="8118055at2759"/>
<dbReference type="GO" id="GO:1904380">
    <property type="term" value="P:endoplasmic reticulum mannose trimming"/>
    <property type="evidence" value="ECO:0007669"/>
    <property type="project" value="InterPro"/>
</dbReference>
<evidence type="ECO:0000256" key="3">
    <source>
        <dbReference type="ARBA" id="ARBA00022824"/>
    </source>
</evidence>
<sequence>MEALNEAREMFYFGYENYMSHAFPADELDPIHCRGRGHDYGNPSNININDVLGDYSLTLIDSLDTLVVLGSCHFRLHSIFVSAD</sequence>
<dbReference type="GO" id="GO:0005975">
    <property type="term" value="P:carbohydrate metabolic process"/>
    <property type="evidence" value="ECO:0007669"/>
    <property type="project" value="InterPro"/>
</dbReference>
<dbReference type="PANTHER" id="PTHR45679">
    <property type="entry name" value="ER DEGRADATION-ENHANCING ALPHA-MANNOSIDASE-LIKE PROTEIN 2"/>
    <property type="match status" value="1"/>
</dbReference>
<comment type="similarity">
    <text evidence="2 5">Belongs to the glycosyl hydrolase 47 family.</text>
</comment>
<dbReference type="GO" id="GO:0004571">
    <property type="term" value="F:mannosyl-oligosaccharide 1,2-alpha-mannosidase activity"/>
    <property type="evidence" value="ECO:0007669"/>
    <property type="project" value="InterPro"/>
</dbReference>
<dbReference type="PANTHER" id="PTHR45679:SF5">
    <property type="entry name" value="ER DEGRADATION-ENHANCING ALPHA-MANNOSIDASE-LIKE PROTEIN 1"/>
    <property type="match status" value="1"/>
</dbReference>
<keyword evidence="7" id="KW-1185">Reference proteome</keyword>
<dbReference type="InterPro" id="IPR012341">
    <property type="entry name" value="6hp_glycosidase-like_sf"/>
</dbReference>
<evidence type="ECO:0000256" key="5">
    <source>
        <dbReference type="RuleBase" id="RU361193"/>
    </source>
</evidence>
<keyword evidence="3" id="KW-0256">Endoplasmic reticulum</keyword>